<organism evidence="3 4">
    <name type="scientific">Allostreptomyces psammosilenae</name>
    <dbReference type="NCBI Taxonomy" id="1892865"/>
    <lineage>
        <taxon>Bacteria</taxon>
        <taxon>Bacillati</taxon>
        <taxon>Actinomycetota</taxon>
        <taxon>Actinomycetes</taxon>
        <taxon>Kitasatosporales</taxon>
        <taxon>Streptomycetaceae</taxon>
        <taxon>Allostreptomyces</taxon>
    </lineage>
</organism>
<dbReference type="CDD" id="cd05289">
    <property type="entry name" value="MDR_like_2"/>
    <property type="match status" value="1"/>
</dbReference>
<keyword evidence="4" id="KW-1185">Reference proteome</keyword>
<evidence type="ECO:0000256" key="1">
    <source>
        <dbReference type="ARBA" id="ARBA00022857"/>
    </source>
</evidence>
<dbReference type="AlphaFoldDB" id="A0A852ZY41"/>
<keyword evidence="1" id="KW-0521">NADP</keyword>
<protein>
    <submittedName>
        <fullName evidence="3">NADPH:quinone reductase-like Zn-dependent oxidoreductase</fullName>
    </submittedName>
</protein>
<dbReference type="Gene3D" id="3.40.50.720">
    <property type="entry name" value="NAD(P)-binding Rossmann-like Domain"/>
    <property type="match status" value="1"/>
</dbReference>
<dbReference type="PANTHER" id="PTHR44154">
    <property type="entry name" value="QUINONE OXIDOREDUCTASE"/>
    <property type="match status" value="1"/>
</dbReference>
<comment type="caution">
    <text evidence="3">The sequence shown here is derived from an EMBL/GenBank/DDBJ whole genome shotgun (WGS) entry which is preliminary data.</text>
</comment>
<dbReference type="InterPro" id="IPR011032">
    <property type="entry name" value="GroES-like_sf"/>
</dbReference>
<dbReference type="InterPro" id="IPR036291">
    <property type="entry name" value="NAD(P)-bd_dom_sf"/>
</dbReference>
<dbReference type="SMART" id="SM00829">
    <property type="entry name" value="PKS_ER"/>
    <property type="match status" value="1"/>
</dbReference>
<gene>
    <name evidence="3" type="ORF">FHU37_004189</name>
</gene>
<evidence type="ECO:0000313" key="3">
    <source>
        <dbReference type="EMBL" id="NYI07246.1"/>
    </source>
</evidence>
<dbReference type="Pfam" id="PF08240">
    <property type="entry name" value="ADH_N"/>
    <property type="match status" value="1"/>
</dbReference>
<dbReference type="PANTHER" id="PTHR44154:SF1">
    <property type="entry name" value="QUINONE OXIDOREDUCTASE"/>
    <property type="match status" value="1"/>
</dbReference>
<dbReference type="RefSeq" id="WP_179815694.1">
    <property type="nucleotide sequence ID" value="NZ_JACBZD010000001.1"/>
</dbReference>
<dbReference type="SUPFAM" id="SSF50129">
    <property type="entry name" value="GroES-like"/>
    <property type="match status" value="1"/>
</dbReference>
<dbReference type="Proteomes" id="UP000567795">
    <property type="component" value="Unassembled WGS sequence"/>
</dbReference>
<dbReference type="InterPro" id="IPR013154">
    <property type="entry name" value="ADH-like_N"/>
</dbReference>
<accession>A0A852ZY41</accession>
<dbReference type="GO" id="GO:0016491">
    <property type="term" value="F:oxidoreductase activity"/>
    <property type="evidence" value="ECO:0007669"/>
    <property type="project" value="InterPro"/>
</dbReference>
<dbReference type="SUPFAM" id="SSF51735">
    <property type="entry name" value="NAD(P)-binding Rossmann-fold domains"/>
    <property type="match status" value="1"/>
</dbReference>
<feature type="domain" description="Enoyl reductase (ER)" evidence="2">
    <location>
        <begin position="10"/>
        <end position="308"/>
    </location>
</feature>
<evidence type="ECO:0000259" key="2">
    <source>
        <dbReference type="SMART" id="SM00829"/>
    </source>
</evidence>
<evidence type="ECO:0000313" key="4">
    <source>
        <dbReference type="Proteomes" id="UP000567795"/>
    </source>
</evidence>
<dbReference type="InterPro" id="IPR020843">
    <property type="entry name" value="ER"/>
</dbReference>
<dbReference type="Gene3D" id="3.90.180.10">
    <property type="entry name" value="Medium-chain alcohol dehydrogenases, catalytic domain"/>
    <property type="match status" value="1"/>
</dbReference>
<sequence>MRAVVVEEFGGPEVMRVVQVPVPEPGPGQVRLRVAAAAVNPVDVMTRLGLLAQAGFHPVGVRTGLGWDAAGTVDAVGEGVTEYAVGDQLIGMSDRLALPTKAYAEYLVLDVGAVAPAPRGVPAEQAATLPLNAVTAWQSLDALALPPSGTVLVTGAAGGLGGLAVELAVARGLRVVAQAGEADEKAVRGFGAEFFVRRDEPLAEAVRRLVPGGVDGVLDAAGIGNEALDAARVGGAFVSLNGAGPVALRNVRVHTHHVGVDAGQLREVVRLAEAGRLSLRVADTLPLEDAAEAHRRLSAGGVRGRLVLVP</sequence>
<proteinExistence type="predicted"/>
<reference evidence="3 4" key="1">
    <citation type="submission" date="2020-07" db="EMBL/GenBank/DDBJ databases">
        <title>Sequencing the genomes of 1000 actinobacteria strains.</title>
        <authorList>
            <person name="Klenk H.-P."/>
        </authorList>
    </citation>
    <scope>NUCLEOTIDE SEQUENCE [LARGE SCALE GENOMIC DNA]</scope>
    <source>
        <strain evidence="3 4">DSM 42178</strain>
    </source>
</reference>
<name>A0A852ZY41_9ACTN</name>
<dbReference type="Pfam" id="PF13602">
    <property type="entry name" value="ADH_zinc_N_2"/>
    <property type="match status" value="1"/>
</dbReference>
<dbReference type="InterPro" id="IPR051603">
    <property type="entry name" value="Zinc-ADH_QOR/CCCR"/>
</dbReference>
<dbReference type="EMBL" id="JACBZD010000001">
    <property type="protein sequence ID" value="NYI07246.1"/>
    <property type="molecule type" value="Genomic_DNA"/>
</dbReference>